<accession>A0ABX5IEV1</accession>
<protein>
    <recommendedName>
        <fullName evidence="3">Bacteriocin</fullName>
    </recommendedName>
</protein>
<dbReference type="Proteomes" id="UP000242694">
    <property type="component" value="Unassembled WGS sequence"/>
</dbReference>
<reference evidence="1 2" key="1">
    <citation type="journal article" date="2016" name="Front. Microbiol.">
        <title>Comprehensive Phylogenetic Analysis of Bovine Non-aureus Staphylococci Species Based on Whole-Genome Sequencing.</title>
        <authorList>
            <person name="Naushad S."/>
            <person name="Barkema H.W."/>
            <person name="Luby C."/>
            <person name="Condas L.A."/>
            <person name="Nobrega D.B."/>
            <person name="Carson D.A."/>
            <person name="De Buck J."/>
        </authorList>
    </citation>
    <scope>NUCLEOTIDE SEQUENCE [LARGE SCALE GENOMIC DNA]</scope>
    <source>
        <strain evidence="1 2">SNUC 993</strain>
    </source>
</reference>
<dbReference type="NCBIfam" id="TIGR01847">
    <property type="entry name" value="bacteriocin_sig"/>
    <property type="match status" value="1"/>
</dbReference>
<evidence type="ECO:0000313" key="2">
    <source>
        <dbReference type="Proteomes" id="UP000242694"/>
    </source>
</evidence>
<comment type="caution">
    <text evidence="1">The sequence shown here is derived from an EMBL/GenBank/DDBJ whole genome shotgun (WGS) entry which is preliminary data.</text>
</comment>
<keyword evidence="2" id="KW-1185">Reference proteome</keyword>
<organism evidence="1 2">
    <name type="scientific">Staphylococcus auricularis</name>
    <dbReference type="NCBI Taxonomy" id="29379"/>
    <lineage>
        <taxon>Bacteria</taxon>
        <taxon>Bacillati</taxon>
        <taxon>Bacillota</taxon>
        <taxon>Bacilli</taxon>
        <taxon>Bacillales</taxon>
        <taxon>Staphylococcaceae</taxon>
        <taxon>Staphylococcus</taxon>
    </lineage>
</organism>
<dbReference type="EMBL" id="PZDI01000015">
    <property type="protein sequence ID" value="PTH18523.1"/>
    <property type="molecule type" value="Genomic_DNA"/>
</dbReference>
<proteinExistence type="predicted"/>
<gene>
    <name evidence="1" type="ORF">BU607_04640</name>
</gene>
<name>A0ABX5IEV1_9STAP</name>
<evidence type="ECO:0008006" key="3">
    <source>
        <dbReference type="Google" id="ProtNLM"/>
    </source>
</evidence>
<evidence type="ECO:0000313" key="1">
    <source>
        <dbReference type="EMBL" id="PTH18523.1"/>
    </source>
</evidence>
<sequence>MLMKQLNTKELKAVNGGATGPQWVGRVTGKVAGGIISFASGFKEAVSE</sequence>
<dbReference type="InterPro" id="IPR010133">
    <property type="entry name" value="Bacteriocin_signal_seq"/>
</dbReference>